<evidence type="ECO:0000313" key="1">
    <source>
        <dbReference type="EMBL" id="QNH96704.1"/>
    </source>
</evidence>
<dbReference type="RefSeq" id="WP_186276867.1">
    <property type="nucleotide sequence ID" value="NZ_CP046883.1"/>
</dbReference>
<proteinExistence type="predicted"/>
<protein>
    <recommendedName>
        <fullName evidence="3">Septum site-determining protein MinD</fullName>
    </recommendedName>
</protein>
<keyword evidence="2" id="KW-1185">Reference proteome</keyword>
<dbReference type="Gene3D" id="3.40.50.300">
    <property type="entry name" value="P-loop containing nucleotide triphosphate hydrolases"/>
    <property type="match status" value="1"/>
</dbReference>
<dbReference type="SUPFAM" id="SSF52540">
    <property type="entry name" value="P-loop containing nucleoside triphosphate hydrolases"/>
    <property type="match status" value="1"/>
</dbReference>
<evidence type="ECO:0000313" key="2">
    <source>
        <dbReference type="Proteomes" id="UP000515275"/>
    </source>
</evidence>
<gene>
    <name evidence="1" type="ORF">GP473_08635</name>
</gene>
<evidence type="ECO:0008006" key="3">
    <source>
        <dbReference type="Google" id="ProtNLM"/>
    </source>
</evidence>
<dbReference type="InterPro" id="IPR027417">
    <property type="entry name" value="P-loop_NTPase"/>
</dbReference>
<reference evidence="1 2" key="1">
    <citation type="submission" date="2019-12" db="EMBL/GenBank/DDBJ databases">
        <title>Corynebacterium sp. nov., isolated from feces of the Anser Albifrons in China.</title>
        <authorList>
            <person name="Liu Q."/>
        </authorList>
    </citation>
    <scope>NUCLEOTIDE SEQUENCE [LARGE SCALE GENOMIC DNA]</scope>
    <source>
        <strain evidence="1 2">23H37-10</strain>
    </source>
</reference>
<dbReference type="KEGG" id="cans:GP473_08635"/>
<dbReference type="Proteomes" id="UP000515275">
    <property type="component" value="Chromosome"/>
</dbReference>
<accession>A0A7G7YQD4</accession>
<name>A0A7G7YQD4_9CORY</name>
<dbReference type="AlphaFoldDB" id="A0A7G7YQD4"/>
<sequence length="386" mass="41169">MRKLRGLSLQGEKNSHRGKAVVRPIIIDIEDPALLEEARLVASVTRREIVTVPAAQRHTDATGGEYSPTVAQKLKEKLSERPTGRAGVILLTDRDTELCKLNGVRVCRVDLMEPGLLNGGSVDLAEQIGVDDPLRIAVIGGHGGAGTSIFAAGLAAALGNATSRDALLIDGDPLSQGLNTVLGIENQPGWYSDDVAEHASEQEILQNCPELDGIHVLSRFSAGYMNQRVQQPELSVAELSAAMPRTVLVIDCGRSLPGSEQWERKWGGIEPDEVVIVSAMTVSGLAGAKDARYCVEDAGWGTGFHVIRQIPHAATTATMAMVLLGQRPTCEWNIDADMVCDLDRGALSLQRGSLSKAARAIADAIVDSQTNHVVNLSDILGERNVA</sequence>
<organism evidence="1 2">
    <name type="scientific">Corynebacterium anserum</name>
    <dbReference type="NCBI Taxonomy" id="2684406"/>
    <lineage>
        <taxon>Bacteria</taxon>
        <taxon>Bacillati</taxon>
        <taxon>Actinomycetota</taxon>
        <taxon>Actinomycetes</taxon>
        <taxon>Mycobacteriales</taxon>
        <taxon>Corynebacteriaceae</taxon>
        <taxon>Corynebacterium</taxon>
    </lineage>
</organism>
<dbReference type="EMBL" id="CP046883">
    <property type="protein sequence ID" value="QNH96704.1"/>
    <property type="molecule type" value="Genomic_DNA"/>
</dbReference>